<dbReference type="GO" id="GO:0046983">
    <property type="term" value="F:protein dimerization activity"/>
    <property type="evidence" value="ECO:0007669"/>
    <property type="project" value="InterPro"/>
</dbReference>
<evidence type="ECO:0000313" key="7">
    <source>
        <dbReference type="Proteomes" id="UP000515123"/>
    </source>
</evidence>
<keyword evidence="3" id="KW-0238">DNA-binding</keyword>
<dbReference type="Pfam" id="PF00319">
    <property type="entry name" value="SRF-TF"/>
    <property type="match status" value="1"/>
</dbReference>
<dbReference type="RefSeq" id="XP_020087029.1">
    <property type="nucleotide sequence ID" value="XM_020231440.1"/>
</dbReference>
<dbReference type="SMART" id="SM00432">
    <property type="entry name" value="MADS"/>
    <property type="match status" value="1"/>
</dbReference>
<dbReference type="AlphaFoldDB" id="A0A6P5EU10"/>
<evidence type="ECO:0000256" key="4">
    <source>
        <dbReference type="ARBA" id="ARBA00023163"/>
    </source>
</evidence>
<dbReference type="PROSITE" id="PS50066">
    <property type="entry name" value="MADS_BOX_2"/>
    <property type="match status" value="1"/>
</dbReference>
<dbReference type="InterPro" id="IPR050142">
    <property type="entry name" value="MADS-box/MEF2_TF"/>
</dbReference>
<proteinExistence type="predicted"/>
<dbReference type="CDD" id="cd00265">
    <property type="entry name" value="MADS_MEF2_like"/>
    <property type="match status" value="1"/>
</dbReference>
<keyword evidence="2" id="KW-0805">Transcription regulation</keyword>
<dbReference type="FunFam" id="3.40.1810.10:FF:000008">
    <property type="entry name" value="MADS-box transcription factor 1"/>
    <property type="match status" value="1"/>
</dbReference>
<accession>A0A6P5EU10</accession>
<keyword evidence="7" id="KW-1185">Reference proteome</keyword>
<evidence type="ECO:0000259" key="6">
    <source>
        <dbReference type="PROSITE" id="PS50066"/>
    </source>
</evidence>
<dbReference type="OrthoDB" id="1898716at2759"/>
<organism evidence="7 8">
    <name type="scientific">Ananas comosus</name>
    <name type="common">Pineapple</name>
    <name type="synonym">Ananas ananas</name>
    <dbReference type="NCBI Taxonomy" id="4615"/>
    <lineage>
        <taxon>Eukaryota</taxon>
        <taxon>Viridiplantae</taxon>
        <taxon>Streptophyta</taxon>
        <taxon>Embryophyta</taxon>
        <taxon>Tracheophyta</taxon>
        <taxon>Spermatophyta</taxon>
        <taxon>Magnoliopsida</taxon>
        <taxon>Liliopsida</taxon>
        <taxon>Poales</taxon>
        <taxon>Bromeliaceae</taxon>
        <taxon>Bromelioideae</taxon>
        <taxon>Ananas</taxon>
    </lineage>
</organism>
<sequence length="168" mass="18753">MPRRGKVELRRIEDRASRHVRFSKRRSGLFKKAFELAVLCDAEVGLIVFSAGGKLYEYSSSSSIQETFGRYQQFMKAEREVNEGDVTADLDLNTIASGDDDSSSSNIKSKLMSIAQWAFEGNIDQLDSNELGQLERALIEAVRLTTSRKIAVKGGDGENVATVERQRE</sequence>
<dbReference type="Gene3D" id="3.40.1810.10">
    <property type="entry name" value="Transcription factor, MADS-box"/>
    <property type="match status" value="1"/>
</dbReference>
<name>A0A6P5EU10_ANACO</name>
<evidence type="ECO:0000256" key="1">
    <source>
        <dbReference type="ARBA" id="ARBA00004123"/>
    </source>
</evidence>
<dbReference type="GO" id="GO:0005634">
    <property type="term" value="C:nucleus"/>
    <property type="evidence" value="ECO:0007669"/>
    <property type="project" value="UniProtKB-SubCell"/>
</dbReference>
<evidence type="ECO:0000256" key="2">
    <source>
        <dbReference type="ARBA" id="ARBA00023015"/>
    </source>
</evidence>
<dbReference type="PRINTS" id="PR00404">
    <property type="entry name" value="MADSDOMAIN"/>
</dbReference>
<keyword evidence="5" id="KW-0539">Nucleus</keyword>
<keyword evidence="4" id="KW-0804">Transcription</keyword>
<gene>
    <name evidence="8" type="primary">LOC109709282</name>
</gene>
<dbReference type="GO" id="GO:0000977">
    <property type="term" value="F:RNA polymerase II transcription regulatory region sequence-specific DNA binding"/>
    <property type="evidence" value="ECO:0007669"/>
    <property type="project" value="InterPro"/>
</dbReference>
<evidence type="ECO:0000256" key="3">
    <source>
        <dbReference type="ARBA" id="ARBA00023125"/>
    </source>
</evidence>
<dbReference type="GO" id="GO:0050793">
    <property type="term" value="P:regulation of developmental process"/>
    <property type="evidence" value="ECO:0007669"/>
    <property type="project" value="UniProtKB-ARBA"/>
</dbReference>
<dbReference type="InterPro" id="IPR033896">
    <property type="entry name" value="MEF2-like_N"/>
</dbReference>
<dbReference type="Proteomes" id="UP000515123">
    <property type="component" value="Linkage group 1"/>
</dbReference>
<dbReference type="GeneID" id="109709282"/>
<reference evidence="8" key="2">
    <citation type="submission" date="2025-08" db="UniProtKB">
        <authorList>
            <consortium name="RefSeq"/>
        </authorList>
    </citation>
    <scope>IDENTIFICATION</scope>
    <source>
        <tissue evidence="8">Leaf</tissue>
    </source>
</reference>
<dbReference type="InterPro" id="IPR036879">
    <property type="entry name" value="TF_MADSbox_sf"/>
</dbReference>
<reference evidence="7" key="1">
    <citation type="journal article" date="2015" name="Nat. Genet.">
        <title>The pineapple genome and the evolution of CAM photosynthesis.</title>
        <authorList>
            <person name="Ming R."/>
            <person name="VanBuren R."/>
            <person name="Wai C.M."/>
            <person name="Tang H."/>
            <person name="Schatz M.C."/>
            <person name="Bowers J.E."/>
            <person name="Lyons E."/>
            <person name="Wang M.L."/>
            <person name="Chen J."/>
            <person name="Biggers E."/>
            <person name="Zhang J."/>
            <person name="Huang L."/>
            <person name="Zhang L."/>
            <person name="Miao W."/>
            <person name="Zhang J."/>
            <person name="Ye Z."/>
            <person name="Miao C."/>
            <person name="Lin Z."/>
            <person name="Wang H."/>
            <person name="Zhou H."/>
            <person name="Yim W.C."/>
            <person name="Priest H.D."/>
            <person name="Zheng C."/>
            <person name="Woodhouse M."/>
            <person name="Edger P.P."/>
            <person name="Guyot R."/>
            <person name="Guo H.B."/>
            <person name="Guo H."/>
            <person name="Zheng G."/>
            <person name="Singh R."/>
            <person name="Sharma A."/>
            <person name="Min X."/>
            <person name="Zheng Y."/>
            <person name="Lee H."/>
            <person name="Gurtowski J."/>
            <person name="Sedlazeck F.J."/>
            <person name="Harkess A."/>
            <person name="McKain M.R."/>
            <person name="Liao Z."/>
            <person name="Fang J."/>
            <person name="Liu J."/>
            <person name="Zhang X."/>
            <person name="Zhang Q."/>
            <person name="Hu W."/>
            <person name="Qin Y."/>
            <person name="Wang K."/>
            <person name="Chen L.Y."/>
            <person name="Shirley N."/>
            <person name="Lin Y.R."/>
            <person name="Liu L.Y."/>
            <person name="Hernandez A.G."/>
            <person name="Wright C.L."/>
            <person name="Bulone V."/>
            <person name="Tuskan G.A."/>
            <person name="Heath K."/>
            <person name="Zee F."/>
            <person name="Moore P.H."/>
            <person name="Sunkar R."/>
            <person name="Leebens-Mack J.H."/>
            <person name="Mockler T."/>
            <person name="Bennetzen J.L."/>
            <person name="Freeling M."/>
            <person name="Sankoff D."/>
            <person name="Paterson A.H."/>
            <person name="Zhu X."/>
            <person name="Yang X."/>
            <person name="Smith J.A."/>
            <person name="Cushman J.C."/>
            <person name="Paull R.E."/>
            <person name="Yu Q."/>
        </authorList>
    </citation>
    <scope>NUCLEOTIDE SEQUENCE [LARGE SCALE GENOMIC DNA]</scope>
    <source>
        <strain evidence="7">cv. F153</strain>
    </source>
</reference>
<dbReference type="SUPFAM" id="SSF55455">
    <property type="entry name" value="SRF-like"/>
    <property type="match status" value="1"/>
</dbReference>
<evidence type="ECO:0000313" key="8">
    <source>
        <dbReference type="RefSeq" id="XP_020087029.1"/>
    </source>
</evidence>
<feature type="domain" description="MADS-box" evidence="6">
    <location>
        <begin position="2"/>
        <end position="62"/>
    </location>
</feature>
<dbReference type="InterPro" id="IPR002100">
    <property type="entry name" value="TF_MADSbox"/>
</dbReference>
<dbReference type="GO" id="GO:0045944">
    <property type="term" value="P:positive regulation of transcription by RNA polymerase II"/>
    <property type="evidence" value="ECO:0007669"/>
    <property type="project" value="InterPro"/>
</dbReference>
<dbReference type="PANTHER" id="PTHR48019">
    <property type="entry name" value="SERUM RESPONSE FACTOR HOMOLOG"/>
    <property type="match status" value="1"/>
</dbReference>
<comment type="subcellular location">
    <subcellularLocation>
        <location evidence="1">Nucleus</location>
    </subcellularLocation>
</comment>
<protein>
    <submittedName>
        <fullName evidence="8">MADS-box transcription factor 51-like</fullName>
    </submittedName>
</protein>
<evidence type="ECO:0000256" key="5">
    <source>
        <dbReference type="ARBA" id="ARBA00023242"/>
    </source>
</evidence>